<dbReference type="Pfam" id="PF07686">
    <property type="entry name" value="V-set"/>
    <property type="match status" value="1"/>
</dbReference>
<dbReference type="GO" id="GO:0034113">
    <property type="term" value="P:heterotypic cell-cell adhesion"/>
    <property type="evidence" value="ECO:0007669"/>
    <property type="project" value="TreeGrafter"/>
</dbReference>
<dbReference type="GO" id="GO:0098632">
    <property type="term" value="F:cell-cell adhesion mediator activity"/>
    <property type="evidence" value="ECO:0007669"/>
    <property type="project" value="InterPro"/>
</dbReference>
<dbReference type="Pfam" id="PF08205">
    <property type="entry name" value="C2-set_2"/>
    <property type="match status" value="1"/>
</dbReference>
<sequence>MCLQRDLCFKFSMPLLCNVCLLWVAVTGFKEAVQCEMVPAVAIGENVTLSCNFTLPLDILQITWQKRIGPSFQNIATYSKRHRPKSVGLLQNRVLFTDTRLNASSITLPNVTLQDEGDYKCLFNAFPHGSFSRNTHLTVQAVSEIRTKLLVNFISQGILTAICSATGRPAPKITWRPEGVLTDHRPQVGSVHNADGTVMVTNVCNFSLEHLERLTCVMDHPDHPEGIKEKIVYQEDDNRQEQEYGGVPGEKIILFLLVPILFGLGVMIIVLRKINGKKSQVFSMASTPARETFFNEDKVKSSQNLQTPRNQDISYQNEGQTPTPLRKRTPAQKLNRSQNNGNVCRALVQDVKKNEEANFHDNSLEGIKEIDN</sequence>
<dbReference type="RefSeq" id="XP_025070055.1">
    <property type="nucleotide sequence ID" value="XM_025214270.1"/>
</dbReference>
<evidence type="ECO:0000256" key="10">
    <source>
        <dbReference type="SAM" id="Phobius"/>
    </source>
</evidence>
<evidence type="ECO:0000259" key="11">
    <source>
        <dbReference type="PROSITE" id="PS50835"/>
    </source>
</evidence>
<feature type="transmembrane region" description="Helical" evidence="10">
    <location>
        <begin position="7"/>
        <end position="26"/>
    </location>
</feature>
<dbReference type="InterPro" id="IPR036179">
    <property type="entry name" value="Ig-like_dom_sf"/>
</dbReference>
<evidence type="ECO:0000256" key="2">
    <source>
        <dbReference type="ARBA" id="ARBA00022692"/>
    </source>
</evidence>
<dbReference type="InterPro" id="IPR013106">
    <property type="entry name" value="Ig_V-set"/>
</dbReference>
<protein>
    <submittedName>
        <fullName evidence="13">OX-2 membrane glycoprotein-like</fullName>
    </submittedName>
</protein>
<dbReference type="GO" id="GO:0016020">
    <property type="term" value="C:membrane"/>
    <property type="evidence" value="ECO:0007669"/>
    <property type="project" value="UniProtKB-SubCell"/>
</dbReference>
<gene>
    <name evidence="13" type="primary">LOC102382176</name>
</gene>
<dbReference type="InterPro" id="IPR003599">
    <property type="entry name" value="Ig_sub"/>
</dbReference>
<dbReference type="KEGG" id="asn:102382176"/>
<evidence type="ECO:0000256" key="3">
    <source>
        <dbReference type="ARBA" id="ARBA00022729"/>
    </source>
</evidence>
<dbReference type="Proteomes" id="UP000189705">
    <property type="component" value="Unplaced"/>
</dbReference>
<dbReference type="GO" id="GO:0030424">
    <property type="term" value="C:axon"/>
    <property type="evidence" value="ECO:0007669"/>
    <property type="project" value="TreeGrafter"/>
</dbReference>
<feature type="region of interest" description="Disordered" evidence="9">
    <location>
        <begin position="296"/>
        <end position="339"/>
    </location>
</feature>
<dbReference type="PROSITE" id="PS50835">
    <property type="entry name" value="IG_LIKE"/>
    <property type="match status" value="2"/>
</dbReference>
<dbReference type="GO" id="GO:0009986">
    <property type="term" value="C:cell surface"/>
    <property type="evidence" value="ECO:0007669"/>
    <property type="project" value="TreeGrafter"/>
</dbReference>
<keyword evidence="6" id="KW-1015">Disulfide bond</keyword>
<evidence type="ECO:0000256" key="8">
    <source>
        <dbReference type="ARBA" id="ARBA00023319"/>
    </source>
</evidence>
<dbReference type="InterPro" id="IPR047164">
    <property type="entry name" value="OX2G-like"/>
</dbReference>
<keyword evidence="3" id="KW-0732">Signal</keyword>
<keyword evidence="7" id="KW-0325">Glycoprotein</keyword>
<evidence type="ECO:0000256" key="7">
    <source>
        <dbReference type="ARBA" id="ARBA00023180"/>
    </source>
</evidence>
<dbReference type="SUPFAM" id="SSF48726">
    <property type="entry name" value="Immunoglobulin"/>
    <property type="match status" value="2"/>
</dbReference>
<dbReference type="SMART" id="SM00409">
    <property type="entry name" value="IG"/>
    <property type="match status" value="1"/>
</dbReference>
<evidence type="ECO:0000256" key="4">
    <source>
        <dbReference type="ARBA" id="ARBA00022989"/>
    </source>
</evidence>
<feature type="compositionally biased region" description="Polar residues" evidence="9">
    <location>
        <begin position="301"/>
        <end position="323"/>
    </location>
</feature>
<keyword evidence="2 10" id="KW-0812">Transmembrane</keyword>
<organism evidence="12 13">
    <name type="scientific">Alligator sinensis</name>
    <name type="common">Chinese alligator</name>
    <dbReference type="NCBI Taxonomy" id="38654"/>
    <lineage>
        <taxon>Eukaryota</taxon>
        <taxon>Metazoa</taxon>
        <taxon>Chordata</taxon>
        <taxon>Craniata</taxon>
        <taxon>Vertebrata</taxon>
        <taxon>Euteleostomi</taxon>
        <taxon>Archelosauria</taxon>
        <taxon>Archosauria</taxon>
        <taxon>Crocodylia</taxon>
        <taxon>Alligatoridae</taxon>
        <taxon>Alligatorinae</taxon>
        <taxon>Alligator</taxon>
    </lineage>
</organism>
<dbReference type="SMART" id="SM00406">
    <property type="entry name" value="IGv"/>
    <property type="match status" value="1"/>
</dbReference>
<name>A0A3Q0HHQ3_ALLSI</name>
<feature type="transmembrane region" description="Helical" evidence="10">
    <location>
        <begin position="252"/>
        <end position="271"/>
    </location>
</feature>
<accession>A0A3Q0HHQ3</accession>
<dbReference type="InterPro" id="IPR013783">
    <property type="entry name" value="Ig-like_fold"/>
</dbReference>
<dbReference type="PANTHER" id="PTHR46841:SF10">
    <property type="entry name" value="CD200 MOLECULE LIKE 1-RELATED"/>
    <property type="match status" value="1"/>
</dbReference>
<proteinExistence type="predicted"/>
<comment type="subcellular location">
    <subcellularLocation>
        <location evidence="1">Membrane</location>
        <topology evidence="1">Single-pass membrane protein</topology>
    </subcellularLocation>
</comment>
<evidence type="ECO:0000313" key="13">
    <source>
        <dbReference type="RefSeq" id="XP_025070055.1"/>
    </source>
</evidence>
<dbReference type="GeneID" id="102382176"/>
<evidence type="ECO:0000256" key="9">
    <source>
        <dbReference type="SAM" id="MobiDB-lite"/>
    </source>
</evidence>
<dbReference type="Gene3D" id="2.60.40.10">
    <property type="entry name" value="Immunoglobulins"/>
    <property type="match status" value="2"/>
</dbReference>
<dbReference type="PANTHER" id="PTHR46841">
    <property type="entry name" value="OX-2 MEMBRANE GLYCOPROTEIN"/>
    <property type="match status" value="1"/>
</dbReference>
<feature type="domain" description="Ig-like" evidence="11">
    <location>
        <begin position="44"/>
        <end position="138"/>
    </location>
</feature>
<feature type="domain" description="Ig-like" evidence="11">
    <location>
        <begin position="163"/>
        <end position="233"/>
    </location>
</feature>
<evidence type="ECO:0000256" key="1">
    <source>
        <dbReference type="ARBA" id="ARBA00004167"/>
    </source>
</evidence>
<keyword evidence="12" id="KW-1185">Reference proteome</keyword>
<evidence type="ECO:0000313" key="12">
    <source>
        <dbReference type="Proteomes" id="UP000189705"/>
    </source>
</evidence>
<keyword evidence="4 10" id="KW-1133">Transmembrane helix</keyword>
<evidence type="ECO:0000256" key="6">
    <source>
        <dbReference type="ARBA" id="ARBA00023157"/>
    </source>
</evidence>
<reference evidence="13" key="1">
    <citation type="submission" date="2025-08" db="UniProtKB">
        <authorList>
            <consortium name="RefSeq"/>
        </authorList>
    </citation>
    <scope>IDENTIFICATION</scope>
</reference>
<dbReference type="InterPro" id="IPR013162">
    <property type="entry name" value="CD80_C2-set"/>
</dbReference>
<keyword evidence="8" id="KW-0393">Immunoglobulin domain</keyword>
<dbReference type="GO" id="GO:0150079">
    <property type="term" value="P:negative regulation of neuroinflammatory response"/>
    <property type="evidence" value="ECO:0007669"/>
    <property type="project" value="TreeGrafter"/>
</dbReference>
<keyword evidence="5 10" id="KW-0472">Membrane</keyword>
<dbReference type="AlphaFoldDB" id="A0A3Q0HHQ3"/>
<dbReference type="InterPro" id="IPR007110">
    <property type="entry name" value="Ig-like_dom"/>
</dbReference>
<dbReference type="InParanoid" id="A0A3Q0HHQ3"/>
<dbReference type="GO" id="GO:0043025">
    <property type="term" value="C:neuronal cell body"/>
    <property type="evidence" value="ECO:0007669"/>
    <property type="project" value="TreeGrafter"/>
</dbReference>
<evidence type="ECO:0000256" key="5">
    <source>
        <dbReference type="ARBA" id="ARBA00023136"/>
    </source>
</evidence>